<keyword evidence="1" id="KW-0812">Transmembrane</keyword>
<name>A0AAN2A1L1_RHIRH</name>
<evidence type="ECO:0000313" key="2">
    <source>
        <dbReference type="EMBL" id="CAD0211187.1"/>
    </source>
</evidence>
<feature type="transmembrane region" description="Helical" evidence="1">
    <location>
        <begin position="43"/>
        <end position="66"/>
    </location>
</feature>
<keyword evidence="1" id="KW-0472">Membrane</keyword>
<protein>
    <submittedName>
        <fullName evidence="2">Uncharacterized protein</fullName>
    </submittedName>
</protein>
<comment type="caution">
    <text evidence="2">The sequence shown here is derived from an EMBL/GenBank/DDBJ whole genome shotgun (WGS) entry which is preliminary data.</text>
</comment>
<keyword evidence="1" id="KW-1133">Transmembrane helix</keyword>
<reference evidence="2 3" key="1">
    <citation type="submission" date="2020-06" db="EMBL/GenBank/DDBJ databases">
        <authorList>
            <person name="De Coninck B."/>
            <person name="Ibrahim H."/>
        </authorList>
    </citation>
    <scope>NUCLEOTIDE SEQUENCE [LARGE SCALE GENOMIC DNA]</scope>
    <source>
        <strain evidence="2">Ag_rhizogenes_K599</strain>
    </source>
</reference>
<sequence>MTTIEYTANWLSNFSIYTIFTCTAALLAIFWTGETKGAEARKAAKIVMVVSGIFSLALFATGLAMIKYQ</sequence>
<proteinExistence type="predicted"/>
<feature type="transmembrane region" description="Helical" evidence="1">
    <location>
        <begin position="14"/>
        <end position="31"/>
    </location>
</feature>
<accession>A0AAN2A1L1</accession>
<gene>
    <name evidence="2" type="ORF">AGRHK599_LOCUS1212</name>
</gene>
<organism evidence="2 3">
    <name type="scientific">Rhizobium rhizogenes</name>
    <name type="common">Agrobacterium rhizogenes</name>
    <dbReference type="NCBI Taxonomy" id="359"/>
    <lineage>
        <taxon>Bacteria</taxon>
        <taxon>Pseudomonadati</taxon>
        <taxon>Pseudomonadota</taxon>
        <taxon>Alphaproteobacteria</taxon>
        <taxon>Hyphomicrobiales</taxon>
        <taxon>Rhizobiaceae</taxon>
        <taxon>Rhizobium/Agrobacterium group</taxon>
        <taxon>Rhizobium</taxon>
    </lineage>
</organism>
<dbReference type="Proteomes" id="UP000528185">
    <property type="component" value="Unassembled WGS sequence"/>
</dbReference>
<dbReference type="EMBL" id="CAICSX020000001">
    <property type="protein sequence ID" value="CAD0211187.1"/>
    <property type="molecule type" value="Genomic_DNA"/>
</dbReference>
<evidence type="ECO:0000313" key="3">
    <source>
        <dbReference type="Proteomes" id="UP000528185"/>
    </source>
</evidence>
<evidence type="ECO:0000256" key="1">
    <source>
        <dbReference type="SAM" id="Phobius"/>
    </source>
</evidence>
<dbReference type="AlphaFoldDB" id="A0AAN2A1L1"/>